<reference evidence="2" key="1">
    <citation type="submission" date="2021-06" db="EMBL/GenBank/DDBJ databases">
        <authorList>
            <person name="Kallberg Y."/>
            <person name="Tangrot J."/>
            <person name="Rosling A."/>
        </authorList>
    </citation>
    <scope>NUCLEOTIDE SEQUENCE</scope>
    <source>
        <strain evidence="2">FL130A</strain>
    </source>
</reference>
<accession>A0A9N9GZA9</accession>
<gene>
    <name evidence="2" type="ORF">ALEPTO_LOCUS9589</name>
</gene>
<feature type="compositionally biased region" description="Basic and acidic residues" evidence="1">
    <location>
        <begin position="18"/>
        <end position="31"/>
    </location>
</feature>
<proteinExistence type="predicted"/>
<keyword evidence="3" id="KW-1185">Reference proteome</keyword>
<comment type="caution">
    <text evidence="2">The sequence shown here is derived from an EMBL/GenBank/DDBJ whole genome shotgun (WGS) entry which is preliminary data.</text>
</comment>
<dbReference type="EMBL" id="CAJVPS010007726">
    <property type="protein sequence ID" value="CAG8637415.1"/>
    <property type="molecule type" value="Genomic_DNA"/>
</dbReference>
<evidence type="ECO:0000256" key="1">
    <source>
        <dbReference type="SAM" id="MobiDB-lite"/>
    </source>
</evidence>
<dbReference type="Proteomes" id="UP000789508">
    <property type="component" value="Unassembled WGS sequence"/>
</dbReference>
<evidence type="ECO:0000313" key="2">
    <source>
        <dbReference type="EMBL" id="CAG8637415.1"/>
    </source>
</evidence>
<protein>
    <submittedName>
        <fullName evidence="2">13184_t:CDS:1</fullName>
    </submittedName>
</protein>
<sequence length="108" mass="12660">TINKLKLPENDNLEAVKEVQKSKNKRQESKIVSKARRRDYQGQKMEDKIIIETLIEKIIKDQVEEGEVQEKLLTAAQKLQNIEKIDFYTDKSLYEEKETPQKIKIGAE</sequence>
<evidence type="ECO:0000313" key="3">
    <source>
        <dbReference type="Proteomes" id="UP000789508"/>
    </source>
</evidence>
<name>A0A9N9GZA9_9GLOM</name>
<dbReference type="AlphaFoldDB" id="A0A9N9GZA9"/>
<organism evidence="2 3">
    <name type="scientific">Ambispora leptoticha</name>
    <dbReference type="NCBI Taxonomy" id="144679"/>
    <lineage>
        <taxon>Eukaryota</taxon>
        <taxon>Fungi</taxon>
        <taxon>Fungi incertae sedis</taxon>
        <taxon>Mucoromycota</taxon>
        <taxon>Glomeromycotina</taxon>
        <taxon>Glomeromycetes</taxon>
        <taxon>Archaeosporales</taxon>
        <taxon>Ambisporaceae</taxon>
        <taxon>Ambispora</taxon>
    </lineage>
</organism>
<feature type="region of interest" description="Disordered" evidence="1">
    <location>
        <begin position="18"/>
        <end position="39"/>
    </location>
</feature>
<feature type="non-terminal residue" evidence="2">
    <location>
        <position position="1"/>
    </location>
</feature>